<sequence>MPEAERHTGRKFSPLAERTLRLASDLHTLVYRLTGGRVAGRFRGGGILLLTTTGRKSGKRRTAPLLYVPDGDALVVVASKGGAPNHPAWWLNLRANPEAEVEVSGRKLRVRATEATGPERGRLWQKAVEAYPPYEDYQKKTSREIPVVVLHPI</sequence>
<comment type="similarity">
    <text evidence="1">Belongs to the F420H(2)-dependent quinone reductase family.</text>
</comment>
<dbReference type="InterPro" id="IPR004378">
    <property type="entry name" value="F420H2_quin_Rdtase"/>
</dbReference>
<dbReference type="AlphaFoldDB" id="A0A4R1BFQ0"/>
<dbReference type="NCBIfam" id="TIGR00026">
    <property type="entry name" value="hi_GC_TIGR00026"/>
    <property type="match status" value="1"/>
</dbReference>
<dbReference type="OrthoDB" id="8225825at2"/>
<dbReference type="PANTHER" id="PTHR39428:SF1">
    <property type="entry name" value="F420H(2)-DEPENDENT QUINONE REDUCTASE RV1261C"/>
    <property type="match status" value="1"/>
</dbReference>
<keyword evidence="4" id="KW-1185">Reference proteome</keyword>
<dbReference type="GO" id="GO:0016491">
    <property type="term" value="F:oxidoreductase activity"/>
    <property type="evidence" value="ECO:0007669"/>
    <property type="project" value="InterPro"/>
</dbReference>
<dbReference type="GO" id="GO:0005886">
    <property type="term" value="C:plasma membrane"/>
    <property type="evidence" value="ECO:0007669"/>
    <property type="project" value="TreeGrafter"/>
</dbReference>
<dbReference type="RefSeq" id="WP_132692208.1">
    <property type="nucleotide sequence ID" value="NZ_SKBU01000020.1"/>
</dbReference>
<evidence type="ECO:0000313" key="3">
    <source>
        <dbReference type="EMBL" id="TCJ15954.1"/>
    </source>
</evidence>
<reference evidence="3 4" key="1">
    <citation type="submission" date="2019-03" db="EMBL/GenBank/DDBJ databases">
        <title>Whole genome sequence of a novel Rubrobacter taiwanensis strain, isolated from Yellowstone National Park.</title>
        <authorList>
            <person name="Freed S."/>
            <person name="Ramaley R.F."/>
            <person name="Kyndt J.A."/>
        </authorList>
    </citation>
    <scope>NUCLEOTIDE SEQUENCE [LARGE SCALE GENOMIC DNA]</scope>
    <source>
        <strain evidence="3 4">Yellowstone</strain>
    </source>
</reference>
<comment type="caution">
    <text evidence="3">The sequence shown here is derived from an EMBL/GenBank/DDBJ whole genome shotgun (WGS) entry which is preliminary data.</text>
</comment>
<name>A0A4R1BFQ0_9ACTN</name>
<proteinExistence type="inferred from homology"/>
<gene>
    <name evidence="3" type="ORF">E0L93_11925</name>
</gene>
<dbReference type="PANTHER" id="PTHR39428">
    <property type="entry name" value="F420H(2)-DEPENDENT QUINONE REDUCTASE RV1261C"/>
    <property type="match status" value="1"/>
</dbReference>
<evidence type="ECO:0000256" key="1">
    <source>
        <dbReference type="ARBA" id="ARBA00008710"/>
    </source>
</evidence>
<dbReference type="Pfam" id="PF04075">
    <property type="entry name" value="F420H2_quin_red"/>
    <property type="match status" value="1"/>
</dbReference>
<evidence type="ECO:0000256" key="2">
    <source>
        <dbReference type="ARBA" id="ARBA00049106"/>
    </source>
</evidence>
<accession>A0A4R1BFQ0</accession>
<evidence type="ECO:0000313" key="4">
    <source>
        <dbReference type="Proteomes" id="UP000295244"/>
    </source>
</evidence>
<dbReference type="EMBL" id="SKBU01000020">
    <property type="protein sequence ID" value="TCJ15954.1"/>
    <property type="molecule type" value="Genomic_DNA"/>
</dbReference>
<dbReference type="InterPro" id="IPR012349">
    <property type="entry name" value="Split_barrel_FMN-bd"/>
</dbReference>
<dbReference type="Gene3D" id="2.30.110.10">
    <property type="entry name" value="Electron Transport, Fmn-binding Protein, Chain A"/>
    <property type="match status" value="1"/>
</dbReference>
<protein>
    <submittedName>
        <fullName evidence="3">Nitroreductase family deazaflavin-dependent oxidoreductase</fullName>
    </submittedName>
</protein>
<organism evidence="3 4">
    <name type="scientific">Rubrobacter taiwanensis</name>
    <dbReference type="NCBI Taxonomy" id="185139"/>
    <lineage>
        <taxon>Bacteria</taxon>
        <taxon>Bacillati</taxon>
        <taxon>Actinomycetota</taxon>
        <taxon>Rubrobacteria</taxon>
        <taxon>Rubrobacterales</taxon>
        <taxon>Rubrobacteraceae</taxon>
        <taxon>Rubrobacter</taxon>
    </lineage>
</organism>
<dbReference type="Proteomes" id="UP000295244">
    <property type="component" value="Unassembled WGS sequence"/>
</dbReference>
<comment type="catalytic activity">
    <reaction evidence="2">
        <text>oxidized coenzyme F420-(gamma-L-Glu)(n) + a quinol + H(+) = reduced coenzyme F420-(gamma-L-Glu)(n) + a quinone</text>
        <dbReference type="Rhea" id="RHEA:39663"/>
        <dbReference type="Rhea" id="RHEA-COMP:12939"/>
        <dbReference type="Rhea" id="RHEA-COMP:14378"/>
        <dbReference type="ChEBI" id="CHEBI:15378"/>
        <dbReference type="ChEBI" id="CHEBI:24646"/>
        <dbReference type="ChEBI" id="CHEBI:132124"/>
        <dbReference type="ChEBI" id="CHEBI:133980"/>
        <dbReference type="ChEBI" id="CHEBI:139511"/>
    </reaction>
</comment>
<dbReference type="SUPFAM" id="SSF50475">
    <property type="entry name" value="FMN-binding split barrel"/>
    <property type="match status" value="1"/>
</dbReference>
<dbReference type="GO" id="GO:0070967">
    <property type="term" value="F:coenzyme F420 binding"/>
    <property type="evidence" value="ECO:0007669"/>
    <property type="project" value="TreeGrafter"/>
</dbReference>